<keyword evidence="1" id="KW-0732">Signal</keyword>
<proteinExistence type="predicted"/>
<reference evidence="2 3" key="1">
    <citation type="submission" date="2024-05" db="EMBL/GenBank/DDBJ databases">
        <title>Culex pipiens pipiens assembly and annotation.</title>
        <authorList>
            <person name="Alout H."/>
            <person name="Durand T."/>
        </authorList>
    </citation>
    <scope>NUCLEOTIDE SEQUENCE [LARGE SCALE GENOMIC DNA]</scope>
    <source>
        <strain evidence="2">HA-2024</strain>
        <tissue evidence="2">Whole body</tissue>
    </source>
</reference>
<comment type="caution">
    <text evidence="2">The sequence shown here is derived from an EMBL/GenBank/DDBJ whole genome shotgun (WGS) entry which is preliminary data.</text>
</comment>
<keyword evidence="3" id="KW-1185">Reference proteome</keyword>
<name>A0ABD1DP42_CULPP</name>
<dbReference type="PANTHER" id="PTHR21112">
    <property type="entry name" value="CHEMOSENSORY PROTEIN A 29A-RELATED"/>
    <property type="match status" value="1"/>
</dbReference>
<gene>
    <name evidence="2" type="ORF">pipiens_002033</name>
</gene>
<accession>A0ABD1DP42</accession>
<feature type="signal peptide" evidence="1">
    <location>
        <begin position="1"/>
        <end position="24"/>
    </location>
</feature>
<evidence type="ECO:0008006" key="4">
    <source>
        <dbReference type="Google" id="ProtNLM"/>
    </source>
</evidence>
<dbReference type="PANTHER" id="PTHR21112:SF0">
    <property type="entry name" value="CHEMOSENSORY PROTEIN A 29A-RELATED"/>
    <property type="match status" value="1"/>
</dbReference>
<dbReference type="AlphaFoldDB" id="A0ABD1DP42"/>
<dbReference type="EMBL" id="JBEHCU010005167">
    <property type="protein sequence ID" value="KAL1400672.1"/>
    <property type="molecule type" value="Genomic_DNA"/>
</dbReference>
<evidence type="ECO:0000313" key="2">
    <source>
        <dbReference type="EMBL" id="KAL1400672.1"/>
    </source>
</evidence>
<sequence>MFLLVASVAFVASIQVMFEQVSQCTSNGVLDCNLRVRKLNRTLATLYGNVTLNEDLGNNFITSFNLYRSWLGNNQYNLYPMRVSPTGICTFMDKFWGDYYPYVVVYVPQMEKPGVCPITARQLQFNDMVLDARILPRYAPTGLWKLVWRAEDNSTGKNFLVEIIFRVYPDGH</sequence>
<evidence type="ECO:0000256" key="1">
    <source>
        <dbReference type="SAM" id="SignalP"/>
    </source>
</evidence>
<evidence type="ECO:0000313" key="3">
    <source>
        <dbReference type="Proteomes" id="UP001562425"/>
    </source>
</evidence>
<dbReference type="Proteomes" id="UP001562425">
    <property type="component" value="Unassembled WGS sequence"/>
</dbReference>
<protein>
    <recommendedName>
        <fullName evidence="4">MD-2-related lipid-recognition domain-containing protein</fullName>
    </recommendedName>
</protein>
<feature type="chain" id="PRO_5044875152" description="MD-2-related lipid-recognition domain-containing protein" evidence="1">
    <location>
        <begin position="25"/>
        <end position="172"/>
    </location>
</feature>
<organism evidence="2 3">
    <name type="scientific">Culex pipiens pipiens</name>
    <name type="common">Northern house mosquito</name>
    <dbReference type="NCBI Taxonomy" id="38569"/>
    <lineage>
        <taxon>Eukaryota</taxon>
        <taxon>Metazoa</taxon>
        <taxon>Ecdysozoa</taxon>
        <taxon>Arthropoda</taxon>
        <taxon>Hexapoda</taxon>
        <taxon>Insecta</taxon>
        <taxon>Pterygota</taxon>
        <taxon>Neoptera</taxon>
        <taxon>Endopterygota</taxon>
        <taxon>Diptera</taxon>
        <taxon>Nematocera</taxon>
        <taxon>Culicoidea</taxon>
        <taxon>Culicidae</taxon>
        <taxon>Culicinae</taxon>
        <taxon>Culicini</taxon>
        <taxon>Culex</taxon>
        <taxon>Culex</taxon>
    </lineage>
</organism>